<dbReference type="PANTHER" id="PTHR13789">
    <property type="entry name" value="MONOOXYGENASE"/>
    <property type="match status" value="1"/>
</dbReference>
<evidence type="ECO:0000313" key="9">
    <source>
        <dbReference type="Proteomes" id="UP000265631"/>
    </source>
</evidence>
<dbReference type="Gene3D" id="3.50.50.60">
    <property type="entry name" value="FAD/NAD(P)-binding domain"/>
    <property type="match status" value="1"/>
</dbReference>
<comment type="caution">
    <text evidence="8">The sequence shown here is derived from an EMBL/GenBank/DDBJ whole genome shotgun (WGS) entry which is preliminary data.</text>
</comment>
<keyword evidence="9" id="KW-1185">Reference proteome</keyword>
<dbReference type="AlphaFoldDB" id="A0A395N429"/>
<dbReference type="InterPro" id="IPR050493">
    <property type="entry name" value="FAD-dep_Monooxygenase_BioMet"/>
</dbReference>
<keyword evidence="4" id="KW-0560">Oxidoreductase</keyword>
<evidence type="ECO:0000256" key="5">
    <source>
        <dbReference type="ARBA" id="ARBA00023033"/>
    </source>
</evidence>
<organism evidence="8 9">
    <name type="scientific">Fusarium flagelliforme</name>
    <dbReference type="NCBI Taxonomy" id="2675880"/>
    <lineage>
        <taxon>Eukaryota</taxon>
        <taxon>Fungi</taxon>
        <taxon>Dikarya</taxon>
        <taxon>Ascomycota</taxon>
        <taxon>Pezizomycotina</taxon>
        <taxon>Sordariomycetes</taxon>
        <taxon>Hypocreomycetidae</taxon>
        <taxon>Hypocreales</taxon>
        <taxon>Nectriaceae</taxon>
        <taxon>Fusarium</taxon>
        <taxon>Fusarium incarnatum-equiseti species complex</taxon>
    </lineage>
</organism>
<evidence type="ECO:0000256" key="4">
    <source>
        <dbReference type="ARBA" id="ARBA00023002"/>
    </source>
</evidence>
<evidence type="ECO:0000256" key="1">
    <source>
        <dbReference type="ARBA" id="ARBA00007992"/>
    </source>
</evidence>
<dbReference type="SUPFAM" id="SSF160104">
    <property type="entry name" value="Acetoacetate decarboxylase-like"/>
    <property type="match status" value="1"/>
</dbReference>
<evidence type="ECO:0000313" key="8">
    <source>
        <dbReference type="EMBL" id="RFN54680.1"/>
    </source>
</evidence>
<gene>
    <name evidence="8" type="ORF">FIE12Z_1025</name>
</gene>
<dbReference type="PRINTS" id="PR00420">
    <property type="entry name" value="RNGMNOXGNASE"/>
</dbReference>
<evidence type="ECO:0000256" key="3">
    <source>
        <dbReference type="ARBA" id="ARBA00022827"/>
    </source>
</evidence>
<dbReference type="SUPFAM" id="SSF51905">
    <property type="entry name" value="FAD/NAD(P)-binding domain"/>
    <property type="match status" value="1"/>
</dbReference>
<proteinExistence type="inferred from homology"/>
<reference evidence="8 9" key="1">
    <citation type="journal article" date="2018" name="PLoS Pathog.">
        <title>Evolution of structural diversity of trichothecenes, a family of toxins produced by plant pathogenic and entomopathogenic fungi.</title>
        <authorList>
            <person name="Proctor R.H."/>
            <person name="McCormick S.P."/>
            <person name="Kim H.S."/>
            <person name="Cardoza R.E."/>
            <person name="Stanley A.M."/>
            <person name="Lindo L."/>
            <person name="Kelly A."/>
            <person name="Brown D.W."/>
            <person name="Lee T."/>
            <person name="Vaughan M.M."/>
            <person name="Alexander N.J."/>
            <person name="Busman M."/>
            <person name="Gutierrez S."/>
        </authorList>
    </citation>
    <scope>NUCLEOTIDE SEQUENCE [LARGE SCALE GENOMIC DNA]</scope>
    <source>
        <strain evidence="8 9">NRRL 13405</strain>
    </source>
</reference>
<feature type="compositionally biased region" description="Basic residues" evidence="6">
    <location>
        <begin position="766"/>
        <end position="779"/>
    </location>
</feature>
<dbReference type="PANTHER" id="PTHR13789:SF261">
    <property type="entry name" value="HYDROXYLASE, PUTATIVE (AFU_ORTHOLOGUE AFUA_7G00590)-RELATED"/>
    <property type="match status" value="1"/>
</dbReference>
<feature type="region of interest" description="Disordered" evidence="6">
    <location>
        <begin position="743"/>
        <end position="790"/>
    </location>
</feature>
<dbReference type="GO" id="GO:0004497">
    <property type="term" value="F:monooxygenase activity"/>
    <property type="evidence" value="ECO:0007669"/>
    <property type="project" value="UniProtKB-KW"/>
</dbReference>
<feature type="domain" description="FAD-binding" evidence="7">
    <location>
        <begin position="9"/>
        <end position="368"/>
    </location>
</feature>
<dbReference type="Pfam" id="PF06314">
    <property type="entry name" value="ADC"/>
    <property type="match status" value="1"/>
</dbReference>
<keyword evidence="2" id="KW-0285">Flavoprotein</keyword>
<name>A0A395N429_9HYPO</name>
<feature type="compositionally biased region" description="Basic and acidic residues" evidence="6">
    <location>
        <begin position="752"/>
        <end position="763"/>
    </location>
</feature>
<dbReference type="Proteomes" id="UP000265631">
    <property type="component" value="Unassembled WGS sequence"/>
</dbReference>
<comment type="similarity">
    <text evidence="1">Belongs to the paxM FAD-dependent monooxygenase family.</text>
</comment>
<evidence type="ECO:0000256" key="6">
    <source>
        <dbReference type="SAM" id="MobiDB-lite"/>
    </source>
</evidence>
<sequence>MTDTAKPLNVLIVGAGIGGLTAALGLRKQGHHVTLFERSQLAREVGAAIHLAPNCHGILRKLGVYPETFGANPVEGICEHTATGETKFDMNLTGPLSIWENPWMLSHRVRLHEELKRLATTSEGPGTPAVLKTSSVVVDVDPSTATVKFEDGTSVSGDLVLGADGVSSITRNIVAGSDIKPFGSGKSAFRFLVPHDVIRKNETAKVFTERTGFMTMWMGDDRRLIMYPCSNNTFMNFVAIHPSELSAGANKGAGWGHGGSKELLREVYKDFEPRVQALLELVDADELKLWTLLDMDRIPTWHKEKLVLLGDAAHPFLPHQGQGGGIAIEDAASLAALLPLGTTPDDIPSRLSLYEKVRDERAHKVQEFTRMAGEDLHGEKRAKFNIYQFLDYNFNHDEWHNSTKELKDHLHAQNKNLHWKSPLSFGPVPSPRQDILGRRHDGANSTFTTYSVRFKSSATYLKTLFPTRQFSFFKPGTVAEATFACTELNGMKWLGGGGYRYFGLWIHGVQYEKKDGSKIYGSFLAILLENLADPIISGREELGMPKLYCEIDVEEKEAATNVQCSWRGTKFVDISINNIAESNGHTNGTNGAPKLSGPPGAPPLPEEQGQLIYRYVPSVGNPGVPDAAYPVLIEDGLESTPRKVEKTLAGSSAELNLTAGTWDTLPTLNHIATGLSEIPVYGIVKSKIVLRTIYYDPVAKSQKPEDVKFKASLLANEAAKKTGERYTCTIIFTDRLPVDIEAPRPLGWPQLRKKDPKDKDSVGKKSIVRKHPRSMKRKAQSQTSDDEDQFIKLHPPNSLEVLRQSANNESIPTTELAAALSDRLENGADSGYQIVPRDDDDKRPTKGEFHEWRQSLINATAAVIQFRVDEAKKQWEEEWKQEKRSLLERIQALEALVER</sequence>
<feature type="region of interest" description="Disordered" evidence="6">
    <location>
        <begin position="582"/>
        <end position="603"/>
    </location>
</feature>
<dbReference type="GO" id="GO:0016829">
    <property type="term" value="F:lyase activity"/>
    <property type="evidence" value="ECO:0007669"/>
    <property type="project" value="InterPro"/>
</dbReference>
<accession>A0A395N429</accession>
<dbReference type="Gene3D" id="2.40.400.10">
    <property type="entry name" value="Acetoacetate decarboxylase-like"/>
    <property type="match status" value="1"/>
</dbReference>
<dbReference type="EMBL" id="PXXK01000021">
    <property type="protein sequence ID" value="RFN54680.1"/>
    <property type="molecule type" value="Genomic_DNA"/>
</dbReference>
<dbReference type="InterPro" id="IPR036188">
    <property type="entry name" value="FAD/NAD-bd_sf"/>
</dbReference>
<evidence type="ECO:0000256" key="2">
    <source>
        <dbReference type="ARBA" id="ARBA00022630"/>
    </source>
</evidence>
<protein>
    <recommendedName>
        <fullName evidence="7">FAD-binding domain-containing protein</fullName>
    </recommendedName>
</protein>
<keyword evidence="5" id="KW-0503">Monooxygenase</keyword>
<dbReference type="InterPro" id="IPR010451">
    <property type="entry name" value="Acetoacetate_decarboxylase"/>
</dbReference>
<keyword evidence="3" id="KW-0274">FAD</keyword>
<dbReference type="SUPFAM" id="SSF54373">
    <property type="entry name" value="FAD-linked reductases, C-terminal domain"/>
    <property type="match status" value="1"/>
</dbReference>
<dbReference type="InterPro" id="IPR023375">
    <property type="entry name" value="ADC_dom_sf"/>
</dbReference>
<dbReference type="Pfam" id="PF01494">
    <property type="entry name" value="FAD_binding_3"/>
    <property type="match status" value="1"/>
</dbReference>
<dbReference type="InterPro" id="IPR002938">
    <property type="entry name" value="FAD-bd"/>
</dbReference>
<evidence type="ECO:0000259" key="7">
    <source>
        <dbReference type="Pfam" id="PF01494"/>
    </source>
</evidence>
<dbReference type="STRING" id="2594813.A0A395N429"/>
<dbReference type="GO" id="GO:0071949">
    <property type="term" value="F:FAD binding"/>
    <property type="evidence" value="ECO:0007669"/>
    <property type="project" value="InterPro"/>
</dbReference>